<dbReference type="GO" id="GO:0005737">
    <property type="term" value="C:cytoplasm"/>
    <property type="evidence" value="ECO:0007669"/>
    <property type="project" value="TreeGrafter"/>
</dbReference>
<dbReference type="AlphaFoldDB" id="A0AAV6ULB2"/>
<feature type="chain" id="PRO_5043731153" description="DUF3105 domain-containing protein" evidence="1">
    <location>
        <begin position="25"/>
        <end position="276"/>
    </location>
</feature>
<gene>
    <name evidence="2" type="ORF">JTE90_017054</name>
</gene>
<keyword evidence="1" id="KW-0732">Signal</keyword>
<dbReference type="Pfam" id="PF11303">
    <property type="entry name" value="DUF3105"/>
    <property type="match status" value="1"/>
</dbReference>
<protein>
    <recommendedName>
        <fullName evidence="4">DUF3105 domain-containing protein</fullName>
    </recommendedName>
</protein>
<dbReference type="InterPro" id="IPR021454">
    <property type="entry name" value="DUF3105"/>
</dbReference>
<evidence type="ECO:0000313" key="2">
    <source>
        <dbReference type="EMBL" id="KAG8185031.1"/>
    </source>
</evidence>
<dbReference type="PANTHER" id="PTHR34179:SF1">
    <property type="entry name" value="TUMOR PROTEIN P53-INDUCIBLE PROTEIN 13"/>
    <property type="match status" value="1"/>
</dbReference>
<evidence type="ECO:0000313" key="3">
    <source>
        <dbReference type="Proteomes" id="UP000827092"/>
    </source>
</evidence>
<dbReference type="PANTHER" id="PTHR34179">
    <property type="entry name" value="TUMOR PROTEIN P53-INDUCIBLE PROTEIN 13"/>
    <property type="match status" value="1"/>
</dbReference>
<sequence>MGHLVQLAMSLSLFGILFISLVRCYNIGVISGDFPIFEISDGDTFMKRETSDGGNMPSDMKDSVHGVKMGVSSDICDNAKDNLETDWKGSPLNYTCYHPKNRLPVVKAMKPIEDCTNTDKFFARHFCMNEKIEYKEMIPTFGNHRPLWPIYGEYVYIPPQRWLHNLEHGAVVMLYHPCAEPGEVKKLKKIVKGCLRRHVITPYQNLSADKPLALVTWGCKLQMNYVDENVVKSFIKNHALRGPEQTAREGQYKFKLTEIAIAPTGSNYKDKKLCPN</sequence>
<accession>A0AAV6ULB2</accession>
<evidence type="ECO:0008006" key="4">
    <source>
        <dbReference type="Google" id="ProtNLM"/>
    </source>
</evidence>
<keyword evidence="3" id="KW-1185">Reference proteome</keyword>
<comment type="caution">
    <text evidence="2">The sequence shown here is derived from an EMBL/GenBank/DDBJ whole genome shotgun (WGS) entry which is preliminary data.</text>
</comment>
<proteinExistence type="predicted"/>
<name>A0AAV6ULB2_9ARAC</name>
<dbReference type="EMBL" id="JAFNEN010000349">
    <property type="protein sequence ID" value="KAG8185031.1"/>
    <property type="molecule type" value="Genomic_DNA"/>
</dbReference>
<evidence type="ECO:0000256" key="1">
    <source>
        <dbReference type="SAM" id="SignalP"/>
    </source>
</evidence>
<reference evidence="2 3" key="1">
    <citation type="journal article" date="2022" name="Nat. Ecol. Evol.">
        <title>A masculinizing supergene underlies an exaggerated male reproductive morph in a spider.</title>
        <authorList>
            <person name="Hendrickx F."/>
            <person name="De Corte Z."/>
            <person name="Sonet G."/>
            <person name="Van Belleghem S.M."/>
            <person name="Kostlbacher S."/>
            <person name="Vangestel C."/>
        </authorList>
    </citation>
    <scope>NUCLEOTIDE SEQUENCE [LARGE SCALE GENOMIC DNA]</scope>
    <source>
        <strain evidence="2">W744_W776</strain>
    </source>
</reference>
<feature type="signal peptide" evidence="1">
    <location>
        <begin position="1"/>
        <end position="24"/>
    </location>
</feature>
<organism evidence="2 3">
    <name type="scientific">Oedothorax gibbosus</name>
    <dbReference type="NCBI Taxonomy" id="931172"/>
    <lineage>
        <taxon>Eukaryota</taxon>
        <taxon>Metazoa</taxon>
        <taxon>Ecdysozoa</taxon>
        <taxon>Arthropoda</taxon>
        <taxon>Chelicerata</taxon>
        <taxon>Arachnida</taxon>
        <taxon>Araneae</taxon>
        <taxon>Araneomorphae</taxon>
        <taxon>Entelegynae</taxon>
        <taxon>Araneoidea</taxon>
        <taxon>Linyphiidae</taxon>
        <taxon>Erigoninae</taxon>
        <taxon>Oedothorax</taxon>
    </lineage>
</organism>
<dbReference type="Proteomes" id="UP000827092">
    <property type="component" value="Unassembled WGS sequence"/>
</dbReference>